<sequence length="203" mass="21696">MALAWAACCGAAEQRQADFGGQPASAEARAVAQWAYAERNAEGRPFAVVDKKNARIHVFGPDGRLVGASAALLGLARGDDSVPGIGARPVSLIAPQERTTPAGRFESVPGRNDKGEAVVWVDYETAIAIHRVRPGPAAERRAQRLDSDTPADNRISLGCIVVSEGFFEHVVAKTLGRGRGVVYVLPETRDWQAEFGLRSPLQL</sequence>
<comment type="caution">
    <text evidence="1">The sequence shown here is derived from an EMBL/GenBank/DDBJ whole genome shotgun (WGS) entry which is preliminary data.</text>
</comment>
<evidence type="ECO:0000313" key="1">
    <source>
        <dbReference type="EMBL" id="NRF72135.1"/>
    </source>
</evidence>
<evidence type="ECO:0000313" key="2">
    <source>
        <dbReference type="Proteomes" id="UP000737171"/>
    </source>
</evidence>
<dbReference type="Proteomes" id="UP000737171">
    <property type="component" value="Unassembled WGS sequence"/>
</dbReference>
<proteinExistence type="predicted"/>
<organism evidence="1 2">
    <name type="scientific">Pseudaquabacterium terrae</name>
    <dbReference type="NCBI Taxonomy" id="2732868"/>
    <lineage>
        <taxon>Bacteria</taxon>
        <taxon>Pseudomonadati</taxon>
        <taxon>Pseudomonadota</taxon>
        <taxon>Betaproteobacteria</taxon>
        <taxon>Burkholderiales</taxon>
        <taxon>Sphaerotilaceae</taxon>
        <taxon>Pseudaquabacterium</taxon>
    </lineage>
</organism>
<name>A0ABX2ETR1_9BURK</name>
<protein>
    <submittedName>
        <fullName evidence="1">L,D-transpeptidase</fullName>
    </submittedName>
</protein>
<keyword evidence="2" id="KW-1185">Reference proteome</keyword>
<reference evidence="1 2" key="1">
    <citation type="submission" date="2020-05" db="EMBL/GenBank/DDBJ databases">
        <title>Aquincola sp. isolate from soil.</title>
        <authorList>
            <person name="Han J."/>
            <person name="Kim D.-U."/>
        </authorList>
    </citation>
    <scope>NUCLEOTIDE SEQUENCE [LARGE SCALE GENOMIC DNA]</scope>
    <source>
        <strain evidence="1 2">S2</strain>
    </source>
</reference>
<dbReference type="RefSeq" id="WP_173134787.1">
    <property type="nucleotide sequence ID" value="NZ_JABRWJ010000018.1"/>
</dbReference>
<accession>A0ABX2ETR1</accession>
<dbReference type="EMBL" id="JABRWJ010000018">
    <property type="protein sequence ID" value="NRF72135.1"/>
    <property type="molecule type" value="Genomic_DNA"/>
</dbReference>
<gene>
    <name evidence="1" type="ORF">HLB44_34640</name>
</gene>